<evidence type="ECO:0000259" key="2">
    <source>
        <dbReference type="Pfam" id="PF26449"/>
    </source>
</evidence>
<keyword evidence="1" id="KW-1133">Transmembrane helix</keyword>
<reference evidence="3 4" key="1">
    <citation type="journal article" date="2015" name="Nature">
        <title>rRNA introns, odd ribosomes, and small enigmatic genomes across a large radiation of phyla.</title>
        <authorList>
            <person name="Brown C.T."/>
            <person name="Hug L.A."/>
            <person name="Thomas B.C."/>
            <person name="Sharon I."/>
            <person name="Castelle C.J."/>
            <person name="Singh A."/>
            <person name="Wilkins M.J."/>
            <person name="Williams K.H."/>
            <person name="Banfield J.F."/>
        </authorList>
    </citation>
    <scope>NUCLEOTIDE SEQUENCE [LARGE SCALE GENOMIC DNA]</scope>
</reference>
<evidence type="ECO:0000256" key="1">
    <source>
        <dbReference type="SAM" id="Phobius"/>
    </source>
</evidence>
<comment type="caution">
    <text evidence="3">The sequence shown here is derived from an EMBL/GenBank/DDBJ whole genome shotgun (WGS) entry which is preliminary data.</text>
</comment>
<dbReference type="Pfam" id="PF26449">
    <property type="entry name" value="DUF8128"/>
    <property type="match status" value="1"/>
</dbReference>
<dbReference type="EMBL" id="LCFA01000003">
    <property type="protein sequence ID" value="KKS82955.1"/>
    <property type="molecule type" value="Genomic_DNA"/>
</dbReference>
<protein>
    <recommendedName>
        <fullName evidence="2">DUF8128 domain-containing protein</fullName>
    </recommendedName>
</protein>
<organism evidence="3 4">
    <name type="scientific">Candidatus Wolfebacteria bacterium GW2011_GWC1_43_10</name>
    <dbReference type="NCBI Taxonomy" id="1619011"/>
    <lineage>
        <taxon>Bacteria</taxon>
        <taxon>Candidatus Wolfeibacteriota</taxon>
    </lineage>
</organism>
<evidence type="ECO:0000313" key="4">
    <source>
        <dbReference type="Proteomes" id="UP000034810"/>
    </source>
</evidence>
<dbReference type="AlphaFoldDB" id="A0A0G1CBB6"/>
<evidence type="ECO:0000313" key="3">
    <source>
        <dbReference type="EMBL" id="KKS82955.1"/>
    </source>
</evidence>
<accession>A0A0G1CBB6</accession>
<dbReference type="Proteomes" id="UP000034810">
    <property type="component" value="Unassembled WGS sequence"/>
</dbReference>
<feature type="transmembrane region" description="Helical" evidence="1">
    <location>
        <begin position="12"/>
        <end position="33"/>
    </location>
</feature>
<sequence length="430" mass="50698">MIWEVILNALGSAWWLIALVILMPLAHNAWIAWRQELFKSNVKHVLLEIHIPREIRKNPKAMEQVLTQIHSLGNYPNDIKEYNWDGEITLWHSFELVSLGGEIHFYIRTPRKYQDIVEAAFFSYYPDVEITEAEDYLNKIPETMQEVYKKNYELWGTEMVLGKDPAYPLRTYEDFESPSEEKEYDPISVFLEVLSKVKKSEFVGIQFVCAPTLPPRWRKRGEKLVEELKEKTSGNIREVAEGAADITKQFHLRTPGEIELIKAVEKNIERHAFNTLVRFIYLSPKDTFYEGFPRRGIRGAFNQYSALNLNYFINNYAVETRTRIWNWPHILPKSRVRYRKQRMIYNYRRPKPPPETFIGKLISSYFFNWNFGSKSYYLNTQAMATLFHPPMYYVLTAPHIKRLPSRKLGASAGLSIFSEEEKGLEKFELK</sequence>
<keyword evidence="1" id="KW-0812">Transmembrane</keyword>
<gene>
    <name evidence="3" type="ORF">UV58_C0003G0029</name>
</gene>
<keyword evidence="1" id="KW-0472">Membrane</keyword>
<name>A0A0G1CBB6_9BACT</name>
<feature type="domain" description="DUF8128" evidence="2">
    <location>
        <begin position="44"/>
        <end position="319"/>
    </location>
</feature>
<proteinExistence type="predicted"/>
<dbReference type="InterPro" id="IPR058441">
    <property type="entry name" value="DUF8128"/>
</dbReference>